<keyword evidence="2" id="KW-1185">Reference proteome</keyword>
<accession>A0A9P9YSX3</accession>
<evidence type="ECO:0000313" key="2">
    <source>
        <dbReference type="Proteomes" id="UP001059596"/>
    </source>
</evidence>
<reference evidence="1" key="1">
    <citation type="journal article" date="2023" name="Genome Biol. Evol.">
        <title>Long-read-based Genome Assembly of Drosophila gunungcola Reveals Fewer Chemosensory Genes in Flower-breeding Species.</title>
        <authorList>
            <person name="Negi A."/>
            <person name="Liao B.Y."/>
            <person name="Yeh S.D."/>
        </authorList>
    </citation>
    <scope>NUCLEOTIDE SEQUENCE</scope>
    <source>
        <strain evidence="1">Sukarami</strain>
    </source>
</reference>
<dbReference type="Proteomes" id="UP001059596">
    <property type="component" value="Unassembled WGS sequence"/>
</dbReference>
<sequence length="51" mass="6329">MNTSIGLMDIDFDVDHRLMHMDYFLSNIMLNFDQMRMELNNYNRYVINIYF</sequence>
<dbReference type="EMBL" id="JAMKOV010000002">
    <property type="protein sequence ID" value="KAI8042481.1"/>
    <property type="molecule type" value="Genomic_DNA"/>
</dbReference>
<organism evidence="1 2">
    <name type="scientific">Drosophila gunungcola</name>
    <name type="common">fruit fly</name>
    <dbReference type="NCBI Taxonomy" id="103775"/>
    <lineage>
        <taxon>Eukaryota</taxon>
        <taxon>Metazoa</taxon>
        <taxon>Ecdysozoa</taxon>
        <taxon>Arthropoda</taxon>
        <taxon>Hexapoda</taxon>
        <taxon>Insecta</taxon>
        <taxon>Pterygota</taxon>
        <taxon>Neoptera</taxon>
        <taxon>Endopterygota</taxon>
        <taxon>Diptera</taxon>
        <taxon>Brachycera</taxon>
        <taxon>Muscomorpha</taxon>
        <taxon>Ephydroidea</taxon>
        <taxon>Drosophilidae</taxon>
        <taxon>Drosophila</taxon>
        <taxon>Sophophora</taxon>
    </lineage>
</organism>
<name>A0A9P9YSX3_9MUSC</name>
<proteinExistence type="predicted"/>
<dbReference type="AlphaFoldDB" id="A0A9P9YSX3"/>
<protein>
    <submittedName>
        <fullName evidence="1">Uncharacterized protein</fullName>
    </submittedName>
</protein>
<gene>
    <name evidence="1" type="ORF">M5D96_003794</name>
</gene>
<evidence type="ECO:0000313" key="1">
    <source>
        <dbReference type="EMBL" id="KAI8042481.1"/>
    </source>
</evidence>
<comment type="caution">
    <text evidence="1">The sequence shown here is derived from an EMBL/GenBank/DDBJ whole genome shotgun (WGS) entry which is preliminary data.</text>
</comment>